<accession>A0AAE3ZC44</accession>
<evidence type="ECO:0000256" key="1">
    <source>
        <dbReference type="SAM" id="SignalP"/>
    </source>
</evidence>
<evidence type="ECO:0000313" key="2">
    <source>
        <dbReference type="EMBL" id="MDR7302181.1"/>
    </source>
</evidence>
<protein>
    <submittedName>
        <fullName evidence="2">Uncharacterized protein</fullName>
    </submittedName>
</protein>
<reference evidence="2" key="1">
    <citation type="submission" date="2023-07" db="EMBL/GenBank/DDBJ databases">
        <title>Sequencing the genomes of 1000 actinobacteria strains.</title>
        <authorList>
            <person name="Klenk H.-P."/>
        </authorList>
    </citation>
    <scope>NUCLEOTIDE SEQUENCE</scope>
    <source>
        <strain evidence="2">DSM 45977</strain>
    </source>
</reference>
<dbReference type="Proteomes" id="UP001180845">
    <property type="component" value="Unassembled WGS sequence"/>
</dbReference>
<name>A0AAE3ZC44_9ACTN</name>
<dbReference type="AlphaFoldDB" id="A0AAE3ZC44"/>
<evidence type="ECO:0000313" key="3">
    <source>
        <dbReference type="Proteomes" id="UP001180845"/>
    </source>
</evidence>
<dbReference type="RefSeq" id="WP_310273496.1">
    <property type="nucleotide sequence ID" value="NZ_JAVDXW010000001.1"/>
</dbReference>
<proteinExistence type="predicted"/>
<sequence>MGLRRTAAVAITTLAALAAVPAAQAASAGSGAPPSGGTAADPVPLSIELGEVRCQDLSGIVATLPWLDTQIGQDGSRVPTVQFTIRGTRDAESVPYTVTANGERKSTGIVGSGGIVSSGIELPNNTDVRILITSDNTVVLDRTVMTNC</sequence>
<comment type="caution">
    <text evidence="2">The sequence shown here is derived from an EMBL/GenBank/DDBJ whole genome shotgun (WGS) entry which is preliminary data.</text>
</comment>
<organism evidence="2 3">
    <name type="scientific">Haloactinomyces albus</name>
    <dbReference type="NCBI Taxonomy" id="1352928"/>
    <lineage>
        <taxon>Bacteria</taxon>
        <taxon>Bacillati</taxon>
        <taxon>Actinomycetota</taxon>
        <taxon>Actinomycetes</taxon>
        <taxon>Actinopolysporales</taxon>
        <taxon>Actinopolysporaceae</taxon>
        <taxon>Haloactinomyces</taxon>
    </lineage>
</organism>
<keyword evidence="1" id="KW-0732">Signal</keyword>
<feature type="chain" id="PRO_5042122454" evidence="1">
    <location>
        <begin position="26"/>
        <end position="148"/>
    </location>
</feature>
<gene>
    <name evidence="2" type="ORF">JOF55_002362</name>
</gene>
<feature type="signal peptide" evidence="1">
    <location>
        <begin position="1"/>
        <end position="25"/>
    </location>
</feature>
<keyword evidence="3" id="KW-1185">Reference proteome</keyword>
<dbReference type="EMBL" id="JAVDXW010000001">
    <property type="protein sequence ID" value="MDR7302181.1"/>
    <property type="molecule type" value="Genomic_DNA"/>
</dbReference>